<protein>
    <submittedName>
        <fullName evidence="1">Uncharacterized protein</fullName>
    </submittedName>
</protein>
<dbReference type="AlphaFoldDB" id="A0A8J5M9V9"/>
<name>A0A8J5M9V9_ZINOF</name>
<evidence type="ECO:0000313" key="1">
    <source>
        <dbReference type="EMBL" id="KAG6537990.1"/>
    </source>
</evidence>
<proteinExistence type="predicted"/>
<organism evidence="1 2">
    <name type="scientific">Zingiber officinale</name>
    <name type="common">Ginger</name>
    <name type="synonym">Amomum zingiber</name>
    <dbReference type="NCBI Taxonomy" id="94328"/>
    <lineage>
        <taxon>Eukaryota</taxon>
        <taxon>Viridiplantae</taxon>
        <taxon>Streptophyta</taxon>
        <taxon>Embryophyta</taxon>
        <taxon>Tracheophyta</taxon>
        <taxon>Spermatophyta</taxon>
        <taxon>Magnoliopsida</taxon>
        <taxon>Liliopsida</taxon>
        <taxon>Zingiberales</taxon>
        <taxon>Zingiberaceae</taxon>
        <taxon>Zingiber</taxon>
    </lineage>
</organism>
<keyword evidence="2" id="KW-1185">Reference proteome</keyword>
<dbReference type="Proteomes" id="UP000734854">
    <property type="component" value="Unassembled WGS sequence"/>
</dbReference>
<comment type="caution">
    <text evidence="1">The sequence shown here is derived from an EMBL/GenBank/DDBJ whole genome shotgun (WGS) entry which is preliminary data.</text>
</comment>
<gene>
    <name evidence="1" type="ORF">ZIOFF_003093</name>
</gene>
<dbReference type="EMBL" id="JACMSC010000001">
    <property type="protein sequence ID" value="KAG6537990.1"/>
    <property type="molecule type" value="Genomic_DNA"/>
</dbReference>
<evidence type="ECO:0000313" key="2">
    <source>
        <dbReference type="Proteomes" id="UP000734854"/>
    </source>
</evidence>
<reference evidence="1 2" key="1">
    <citation type="submission" date="2020-08" db="EMBL/GenBank/DDBJ databases">
        <title>Plant Genome Project.</title>
        <authorList>
            <person name="Zhang R.-G."/>
        </authorList>
    </citation>
    <scope>NUCLEOTIDE SEQUENCE [LARGE SCALE GENOMIC DNA]</scope>
    <source>
        <tissue evidence="1">Rhizome</tissue>
    </source>
</reference>
<accession>A0A8J5M9V9</accession>
<sequence>MKPMQQNALAVAVAAADRDHPSICMKPRWLSPLPTIAVPVQPLLRLPSNHLDLLDRCDPEAGAGFPGWRNRGFSAFISLVVLRLSTEPCGESRGFRLPIRTRSAARTCRSFPGDPFQPELAYSVPLTSSATSLRWCVSRVLIASTATGSAATASLRWLRRRRP</sequence>